<dbReference type="Proteomes" id="UP001164539">
    <property type="component" value="Chromosome 4"/>
</dbReference>
<accession>A0ACC1YBQ5</accession>
<dbReference type="EMBL" id="CM051397">
    <property type="protein sequence ID" value="KAJ4720834.1"/>
    <property type="molecule type" value="Genomic_DNA"/>
</dbReference>
<name>A0ACC1YBQ5_MELAZ</name>
<reference evidence="1 2" key="1">
    <citation type="journal article" date="2023" name="Science">
        <title>Complex scaffold remodeling in plant triterpene biosynthesis.</title>
        <authorList>
            <person name="De La Pena R."/>
            <person name="Hodgson H."/>
            <person name="Liu J.C."/>
            <person name="Stephenson M.J."/>
            <person name="Martin A.C."/>
            <person name="Owen C."/>
            <person name="Harkess A."/>
            <person name="Leebens-Mack J."/>
            <person name="Jimenez L.E."/>
            <person name="Osbourn A."/>
            <person name="Sattely E.S."/>
        </authorList>
    </citation>
    <scope>NUCLEOTIDE SEQUENCE [LARGE SCALE GENOMIC DNA]</scope>
    <source>
        <strain evidence="2">cv. JPN11</strain>
        <tissue evidence="1">Leaf</tissue>
    </source>
</reference>
<sequence length="809" mass="88935">METDLALSSKGKLVYFRMKELKDVLTKLGLPKQGKKQDLVERILHLLSDEAVAKIIDDTYRKMQISEAADLATMGQSGFDICNVNLKTEAEESLNSDAKICCPCGTSLPIDSMVQCVDPRCLVQQHISCVIIPEKPMEEIPSIPPQFFCEMCRIKRADPFWVTVAQLAYPMRLVATNIPTDGTNPLQNVETTFQMTKVERDLLQSTEYDVQAWCILLNDKVPFRMQWPQYAELYVNGLLVRTTNRPGQQMLGVNGRDDGALITLYTVEGVNKISLSGCDARSFCFGVRLVKRRTVEQVLSMIPKETAGELFEDALARVRRCIGGGMATGTEDEDSDLQVIADSITVNLRCPMSGSRIKVAGRFKSCAHMGCFDLETFVELNQRARKWQCPICLKNYSLDDVIIDPYFYGITTMMRSCREDETEIEVKPDGSWRVKTKDVHNILGKWHLPDGSPSVSNWDTLRPIKEESSSGNTIIARIKKNLSANIEVSKHQPITLSLKNHIVDNIETNGEKVVTMTSSASGSGRDDDDLSINQECSGYVDLSSNSINEINQIPHSLDRTCGIENHMPVPTRNTNIIVLSDSEEENDNVAPPMSYQSFYATGNGPGIPESYLQDSALDASATPFFGIFSGNVDDVGMSSWPYTSGNGTGSGFQLFDTVSNVSDAFIDLEPVSASCSAPMNGFTSASKSAIASDREVLNSPVCHANVDIDDHLIDNTLPFVGEDPSLQNFLPPQRTSMFSEPELGPHPRTLHDIHPGNWISLRVGSSGVQGGVGSHSQSASTNGLEMRSSLRNSSGSNEEKCGANCYSSS</sequence>
<comment type="caution">
    <text evidence="1">The sequence shown here is derived from an EMBL/GenBank/DDBJ whole genome shotgun (WGS) entry which is preliminary data.</text>
</comment>
<evidence type="ECO:0000313" key="1">
    <source>
        <dbReference type="EMBL" id="KAJ4720834.1"/>
    </source>
</evidence>
<protein>
    <submittedName>
        <fullName evidence="1">E3 SUMO-protein ligase SIZ1-like</fullName>
    </submittedName>
</protein>
<evidence type="ECO:0000313" key="2">
    <source>
        <dbReference type="Proteomes" id="UP001164539"/>
    </source>
</evidence>
<keyword evidence="2" id="KW-1185">Reference proteome</keyword>
<gene>
    <name evidence="1" type="ORF">OWV82_008594</name>
</gene>
<organism evidence="1 2">
    <name type="scientific">Melia azedarach</name>
    <name type="common">Chinaberry tree</name>
    <dbReference type="NCBI Taxonomy" id="155640"/>
    <lineage>
        <taxon>Eukaryota</taxon>
        <taxon>Viridiplantae</taxon>
        <taxon>Streptophyta</taxon>
        <taxon>Embryophyta</taxon>
        <taxon>Tracheophyta</taxon>
        <taxon>Spermatophyta</taxon>
        <taxon>Magnoliopsida</taxon>
        <taxon>eudicotyledons</taxon>
        <taxon>Gunneridae</taxon>
        <taxon>Pentapetalae</taxon>
        <taxon>rosids</taxon>
        <taxon>malvids</taxon>
        <taxon>Sapindales</taxon>
        <taxon>Meliaceae</taxon>
        <taxon>Melia</taxon>
    </lineage>
</organism>
<proteinExistence type="predicted"/>